<keyword evidence="3" id="KW-1185">Reference proteome</keyword>
<dbReference type="EMBL" id="CP002546">
    <property type="protein sequence ID" value="ADY61703.1"/>
    <property type="molecule type" value="Genomic_DNA"/>
</dbReference>
<reference evidence="3" key="1">
    <citation type="submission" date="2011-02" db="EMBL/GenBank/DDBJ databases">
        <title>The complete genome of Planctomyces brasiliensis DSM 5305.</title>
        <authorList>
            <person name="Lucas S."/>
            <person name="Copeland A."/>
            <person name="Lapidus A."/>
            <person name="Bruce D."/>
            <person name="Goodwin L."/>
            <person name="Pitluck S."/>
            <person name="Kyrpides N."/>
            <person name="Mavromatis K."/>
            <person name="Pagani I."/>
            <person name="Ivanova N."/>
            <person name="Ovchinnikova G."/>
            <person name="Lu M."/>
            <person name="Detter J.C."/>
            <person name="Han C."/>
            <person name="Land M."/>
            <person name="Hauser L."/>
            <person name="Markowitz V."/>
            <person name="Cheng J.-F."/>
            <person name="Hugenholtz P."/>
            <person name="Woyke T."/>
            <person name="Wu D."/>
            <person name="Tindall B."/>
            <person name="Pomrenke H.G."/>
            <person name="Brambilla E."/>
            <person name="Klenk H.-P."/>
            <person name="Eisen J.A."/>
        </authorList>
    </citation>
    <scope>NUCLEOTIDE SEQUENCE [LARGE SCALE GENOMIC DNA]</scope>
    <source>
        <strain evidence="3">ATCC 49424 / DSM 5305 / JCM 21570 / NBRC 103401 / IFAM 1448</strain>
    </source>
</reference>
<evidence type="ECO:0000313" key="3">
    <source>
        <dbReference type="Proteomes" id="UP000006860"/>
    </source>
</evidence>
<evidence type="ECO:0000256" key="1">
    <source>
        <dbReference type="SAM" id="MobiDB-lite"/>
    </source>
</evidence>
<feature type="compositionally biased region" description="Basic and acidic residues" evidence="1">
    <location>
        <begin position="33"/>
        <end position="59"/>
    </location>
</feature>
<evidence type="ECO:0000313" key="2">
    <source>
        <dbReference type="EMBL" id="ADY61703.1"/>
    </source>
</evidence>
<accession>F0SHE8</accession>
<dbReference type="HOGENOM" id="CLU_1502402_0_0_0"/>
<dbReference type="AlphaFoldDB" id="F0SHE8"/>
<dbReference type="PROSITE" id="PS51257">
    <property type="entry name" value="PROKAR_LIPOPROTEIN"/>
    <property type="match status" value="1"/>
</dbReference>
<gene>
    <name evidence="2" type="ordered locus">Plabr_4128</name>
</gene>
<organism evidence="2 3">
    <name type="scientific">Rubinisphaera brasiliensis (strain ATCC 49424 / DSM 5305 / JCM 21570 / IAM 15109 / NBRC 103401 / IFAM 1448)</name>
    <name type="common">Planctomyces brasiliensis</name>
    <dbReference type="NCBI Taxonomy" id="756272"/>
    <lineage>
        <taxon>Bacteria</taxon>
        <taxon>Pseudomonadati</taxon>
        <taxon>Planctomycetota</taxon>
        <taxon>Planctomycetia</taxon>
        <taxon>Planctomycetales</taxon>
        <taxon>Planctomycetaceae</taxon>
        <taxon>Rubinisphaera</taxon>
    </lineage>
</organism>
<name>F0SHE8_RUBBR</name>
<feature type="region of interest" description="Disordered" evidence="1">
    <location>
        <begin position="25"/>
        <end position="63"/>
    </location>
</feature>
<dbReference type="KEGG" id="pbs:Plabr_4128"/>
<protein>
    <submittedName>
        <fullName evidence="2">Uncharacterized protein</fullName>
    </submittedName>
</protein>
<sequence length="179" mass="18601">MQKSLLTATFVSCGLFLGGCGTGAPAPSNEQASEAHDHHDDHGVHDHGDHDHGDHDHGHAHAAPESLSAAVTTLSELRDKIDAALSKADLETADGPVHEVGHILESLPALAEKAAVNADQTETVKQAQADLFAAFGDLDKTIHGKSSGKSWDEVKDSVNSAIADLQNVTAPANDKGDAQ</sequence>
<dbReference type="eggNOG" id="ENOG502ZVRD">
    <property type="taxonomic scope" value="Bacteria"/>
</dbReference>
<proteinExistence type="predicted"/>
<dbReference type="RefSeq" id="WP_013630409.1">
    <property type="nucleotide sequence ID" value="NC_015174.1"/>
</dbReference>
<dbReference type="Proteomes" id="UP000006860">
    <property type="component" value="Chromosome"/>
</dbReference>